<dbReference type="STRING" id="37360.A0A0G4IZY8"/>
<dbReference type="InterPro" id="IPR036703">
    <property type="entry name" value="MOB_kinase_act_sf"/>
</dbReference>
<dbReference type="Pfam" id="PF03637">
    <property type="entry name" value="Mob1_phocein"/>
    <property type="match status" value="1"/>
</dbReference>
<dbReference type="Proteomes" id="UP000290189">
    <property type="component" value="Unassembled WGS sequence"/>
</dbReference>
<dbReference type="EMBL" id="OVEO01000002">
    <property type="protein sequence ID" value="SPQ93867.1"/>
    <property type="molecule type" value="Genomic_DNA"/>
</dbReference>
<evidence type="ECO:0000313" key="2">
    <source>
        <dbReference type="EMBL" id="SPQ93867.1"/>
    </source>
</evidence>
<gene>
    <name evidence="1" type="ORF">PBRA_001698</name>
    <name evidence="2" type="ORF">PLBR_LOCUS1082</name>
</gene>
<dbReference type="SMART" id="SM01388">
    <property type="entry name" value="Mob1_phocein"/>
    <property type="match status" value="1"/>
</dbReference>
<dbReference type="Proteomes" id="UP000039324">
    <property type="component" value="Unassembled WGS sequence"/>
</dbReference>
<reference evidence="2 4" key="2">
    <citation type="submission" date="2018-03" db="EMBL/GenBank/DDBJ databases">
        <authorList>
            <person name="Fogelqvist J."/>
        </authorList>
    </citation>
    <scope>NUCLEOTIDE SEQUENCE [LARGE SCALE GENOMIC DNA]</scope>
</reference>
<dbReference type="Gene3D" id="1.20.140.30">
    <property type="entry name" value="MOB kinase activator"/>
    <property type="match status" value="1"/>
</dbReference>
<accession>A0A0G4IZY8</accession>
<protein>
    <submittedName>
        <fullName evidence="1">Uncharacterized protein</fullName>
    </submittedName>
</protein>
<dbReference type="PANTHER" id="PTHR22599">
    <property type="entry name" value="MPS ONE BINDER KINASE ACTIVATOR-LIKE MOB"/>
    <property type="match status" value="1"/>
</dbReference>
<evidence type="ECO:0000313" key="1">
    <source>
        <dbReference type="EMBL" id="CEP00644.1"/>
    </source>
</evidence>
<name>A0A0G4IZY8_PLABS</name>
<dbReference type="OMA" id="ATCTQMT"/>
<dbReference type="SUPFAM" id="SSF101152">
    <property type="entry name" value="Mob1/phocein"/>
    <property type="match status" value="1"/>
</dbReference>
<dbReference type="InterPro" id="IPR005301">
    <property type="entry name" value="MOB_kinase_act_fam"/>
</dbReference>
<keyword evidence="2" id="KW-0496">Mitochondrion</keyword>
<sequence length="274" mass="30965">MWLPRTYVALECINADNHGALQTDGLKFKPQSPIGSQNQGRPGPIFVTVSAVGVCCPVVCPMSMDGDAAHWNLPGTPASQLWAWKVTDPDQSEGAFAAQEYIQDLIRQNPSDLNKLLTVPSNQDSSVWVLEHIRQILLELNHFTAFIGDDCSAETCPKMVAAKWEFLCAAHKKPQDCCAIDYILHTLNGFTGLVNNKSIFPSRVRIPPKSQQFFQSIPRRLARVFAHVFFHHRELFDKFEHRTYLCSRFVALVTKFKLLQRQHIIIPVEQLPIS</sequence>
<dbReference type="AlphaFoldDB" id="A0A0G4IZY8"/>
<evidence type="ECO:0000313" key="4">
    <source>
        <dbReference type="Proteomes" id="UP000290189"/>
    </source>
</evidence>
<keyword evidence="3" id="KW-1185">Reference proteome</keyword>
<proteinExistence type="predicted"/>
<geneLocation type="mitochondrion" evidence="2"/>
<evidence type="ECO:0000313" key="3">
    <source>
        <dbReference type="Proteomes" id="UP000039324"/>
    </source>
</evidence>
<dbReference type="EMBL" id="CDSF01000101">
    <property type="protein sequence ID" value="CEP00644.1"/>
    <property type="molecule type" value="Genomic_DNA"/>
</dbReference>
<organism evidence="1 3">
    <name type="scientific">Plasmodiophora brassicae</name>
    <name type="common">Clubroot disease agent</name>
    <dbReference type="NCBI Taxonomy" id="37360"/>
    <lineage>
        <taxon>Eukaryota</taxon>
        <taxon>Sar</taxon>
        <taxon>Rhizaria</taxon>
        <taxon>Endomyxa</taxon>
        <taxon>Phytomyxea</taxon>
        <taxon>Plasmodiophorida</taxon>
        <taxon>Plasmodiophoridae</taxon>
        <taxon>Plasmodiophora</taxon>
    </lineage>
</organism>
<dbReference type="OrthoDB" id="10262609at2759"/>
<reference evidence="1 3" key="1">
    <citation type="submission" date="2015-02" db="EMBL/GenBank/DDBJ databases">
        <authorList>
            <person name="Chooi Y.-H."/>
        </authorList>
    </citation>
    <scope>NUCLEOTIDE SEQUENCE [LARGE SCALE GENOMIC DNA]</scope>
    <source>
        <strain evidence="1">E3</strain>
    </source>
</reference>